<dbReference type="EMBL" id="RDSR01000022">
    <property type="protein sequence ID" value="RNE58535.1"/>
    <property type="molecule type" value="Genomic_DNA"/>
</dbReference>
<feature type="domain" description="Ribosomal RNA small subunit methyltransferase E PUA-like" evidence="14">
    <location>
        <begin position="23"/>
        <end position="68"/>
    </location>
</feature>
<dbReference type="AlphaFoldDB" id="A0A3M8KZQ9"/>
<organism evidence="15 16">
    <name type="scientific">Cryobacterium tepidiphilum</name>
    <dbReference type="NCBI Taxonomy" id="2486026"/>
    <lineage>
        <taxon>Bacteria</taxon>
        <taxon>Bacillati</taxon>
        <taxon>Actinomycetota</taxon>
        <taxon>Actinomycetes</taxon>
        <taxon>Micrococcales</taxon>
        <taxon>Microbacteriaceae</taxon>
        <taxon>Cryobacterium</taxon>
    </lineage>
</organism>
<evidence type="ECO:0000256" key="10">
    <source>
        <dbReference type="ARBA" id="ARBA00025699"/>
    </source>
</evidence>
<dbReference type="NCBIfam" id="TIGR00046">
    <property type="entry name" value="RsmE family RNA methyltransferase"/>
    <property type="match status" value="1"/>
</dbReference>
<evidence type="ECO:0000256" key="6">
    <source>
        <dbReference type="ARBA" id="ARBA00022552"/>
    </source>
</evidence>
<keyword evidence="9 12" id="KW-0949">S-adenosyl-L-methionine</keyword>
<keyword evidence="7 12" id="KW-0489">Methyltransferase</keyword>
<dbReference type="Proteomes" id="UP000279859">
    <property type="component" value="Unassembled WGS sequence"/>
</dbReference>
<comment type="function">
    <text evidence="10 12">Specifically methylates the N3 position of the uracil ring of uridine 1498 (m3U1498) in 16S rRNA. Acts on the fully assembled 30S ribosomal subunit.</text>
</comment>
<evidence type="ECO:0000256" key="3">
    <source>
        <dbReference type="ARBA" id="ARBA00012328"/>
    </source>
</evidence>
<name>A0A3M8KZQ9_9MICO</name>
<comment type="catalytic activity">
    <reaction evidence="11 12">
        <text>uridine(1498) in 16S rRNA + S-adenosyl-L-methionine = N(3)-methyluridine(1498) in 16S rRNA + S-adenosyl-L-homocysteine + H(+)</text>
        <dbReference type="Rhea" id="RHEA:42920"/>
        <dbReference type="Rhea" id="RHEA-COMP:10283"/>
        <dbReference type="Rhea" id="RHEA-COMP:10284"/>
        <dbReference type="ChEBI" id="CHEBI:15378"/>
        <dbReference type="ChEBI" id="CHEBI:57856"/>
        <dbReference type="ChEBI" id="CHEBI:59789"/>
        <dbReference type="ChEBI" id="CHEBI:65315"/>
        <dbReference type="ChEBI" id="CHEBI:74502"/>
        <dbReference type="EC" id="2.1.1.193"/>
    </reaction>
</comment>
<accession>A0A3M8KZQ9</accession>
<keyword evidence="5 12" id="KW-0963">Cytoplasm</keyword>
<dbReference type="InterPro" id="IPR006700">
    <property type="entry name" value="RsmE"/>
</dbReference>
<dbReference type="Pfam" id="PF04452">
    <property type="entry name" value="Methyltrans_RNA"/>
    <property type="match status" value="1"/>
</dbReference>
<evidence type="ECO:0000256" key="12">
    <source>
        <dbReference type="PIRNR" id="PIRNR015601"/>
    </source>
</evidence>
<dbReference type="InterPro" id="IPR029026">
    <property type="entry name" value="tRNA_m1G_MTases_N"/>
</dbReference>
<dbReference type="GO" id="GO:0070475">
    <property type="term" value="P:rRNA base methylation"/>
    <property type="evidence" value="ECO:0007669"/>
    <property type="project" value="TreeGrafter"/>
</dbReference>
<dbReference type="Gene3D" id="3.40.1280.10">
    <property type="match status" value="1"/>
</dbReference>
<dbReference type="NCBIfam" id="NF008693">
    <property type="entry name" value="PRK11713.2-3"/>
    <property type="match status" value="1"/>
</dbReference>
<proteinExistence type="inferred from homology"/>
<evidence type="ECO:0000313" key="16">
    <source>
        <dbReference type="Proteomes" id="UP000279859"/>
    </source>
</evidence>
<dbReference type="GO" id="GO:0005737">
    <property type="term" value="C:cytoplasm"/>
    <property type="evidence" value="ECO:0007669"/>
    <property type="project" value="UniProtKB-SubCell"/>
</dbReference>
<dbReference type="InterPro" id="IPR015947">
    <property type="entry name" value="PUA-like_sf"/>
</dbReference>
<keyword evidence="16" id="KW-1185">Reference proteome</keyword>
<feature type="domain" description="Ribosomal RNA small subunit methyltransferase E methyltransferase" evidence="13">
    <location>
        <begin position="78"/>
        <end position="242"/>
    </location>
</feature>
<dbReference type="RefSeq" id="WP_123046481.1">
    <property type="nucleotide sequence ID" value="NZ_RDSR01000022.1"/>
</dbReference>
<dbReference type="SUPFAM" id="SSF75217">
    <property type="entry name" value="alpha/beta knot"/>
    <property type="match status" value="1"/>
</dbReference>
<dbReference type="InterPro" id="IPR029028">
    <property type="entry name" value="Alpha/beta_knot_MTases"/>
</dbReference>
<protein>
    <recommendedName>
        <fullName evidence="4 12">Ribosomal RNA small subunit methyltransferase E</fullName>
        <ecNumber evidence="3 12">2.1.1.193</ecNumber>
    </recommendedName>
</protein>
<evidence type="ECO:0000256" key="7">
    <source>
        <dbReference type="ARBA" id="ARBA00022603"/>
    </source>
</evidence>
<comment type="subcellular location">
    <subcellularLocation>
        <location evidence="1 12">Cytoplasm</location>
    </subcellularLocation>
</comment>
<dbReference type="SUPFAM" id="SSF88697">
    <property type="entry name" value="PUA domain-like"/>
    <property type="match status" value="1"/>
</dbReference>
<reference evidence="15 16" key="1">
    <citation type="submission" date="2018-11" db="EMBL/GenBank/DDBJ databases">
        <title>Cryobacterium sp. nov., isolated from rhizosphere soil of lettuce.</title>
        <authorList>
            <person name="Wang Y."/>
        </authorList>
    </citation>
    <scope>NUCLEOTIDE SEQUENCE [LARGE SCALE GENOMIC DNA]</scope>
    <source>
        <strain evidence="15 16">NEAU-85</strain>
    </source>
</reference>
<comment type="caution">
    <text evidence="15">The sequence shown here is derived from an EMBL/GenBank/DDBJ whole genome shotgun (WGS) entry which is preliminary data.</text>
</comment>
<dbReference type="InterPro" id="IPR046886">
    <property type="entry name" value="RsmE_MTase_dom"/>
</dbReference>
<evidence type="ECO:0000256" key="1">
    <source>
        <dbReference type="ARBA" id="ARBA00004496"/>
    </source>
</evidence>
<evidence type="ECO:0000256" key="2">
    <source>
        <dbReference type="ARBA" id="ARBA00005528"/>
    </source>
</evidence>
<evidence type="ECO:0000256" key="9">
    <source>
        <dbReference type="ARBA" id="ARBA00022691"/>
    </source>
</evidence>
<dbReference type="InterPro" id="IPR046887">
    <property type="entry name" value="RsmE_PUA-like"/>
</dbReference>
<dbReference type="PANTHER" id="PTHR30027">
    <property type="entry name" value="RIBOSOMAL RNA SMALL SUBUNIT METHYLTRANSFERASE E"/>
    <property type="match status" value="1"/>
</dbReference>
<evidence type="ECO:0000256" key="8">
    <source>
        <dbReference type="ARBA" id="ARBA00022679"/>
    </source>
</evidence>
<dbReference type="Pfam" id="PF20260">
    <property type="entry name" value="PUA_4"/>
    <property type="match status" value="1"/>
</dbReference>
<dbReference type="PIRSF" id="PIRSF015601">
    <property type="entry name" value="MTase_slr0722"/>
    <property type="match status" value="1"/>
</dbReference>
<dbReference type="GO" id="GO:0070042">
    <property type="term" value="F:rRNA (uridine-N3-)-methyltransferase activity"/>
    <property type="evidence" value="ECO:0007669"/>
    <property type="project" value="TreeGrafter"/>
</dbReference>
<sequence>MAHFFLDETLREGDARPGAAITLTGSEARHAVTVSRVRPGERLRVGNGAGLMVTATVTSAAPGELTLGVEEATVTERPAPRIRLVQALAKGDRDERAVQAVTELGADGVVPWAAARSVSRWEGAKAAKGRERWAGIAREATKQSIRAWLPEVSELVTTRQLARLAGDERMLLLEPNATVRLTDALDTPDGTPAPGILLVVGPEGGIAPEELDLLQEAGATPVRLGDTILRTSTAGPAALAVLNQALGRW</sequence>
<evidence type="ECO:0000256" key="4">
    <source>
        <dbReference type="ARBA" id="ARBA00013673"/>
    </source>
</evidence>
<dbReference type="PANTHER" id="PTHR30027:SF3">
    <property type="entry name" value="16S RRNA (URACIL(1498)-N(3))-METHYLTRANSFERASE"/>
    <property type="match status" value="1"/>
</dbReference>
<comment type="similarity">
    <text evidence="2 12">Belongs to the RNA methyltransferase RsmE family.</text>
</comment>
<gene>
    <name evidence="15" type="ORF">EEJ31_11745</name>
</gene>
<dbReference type="EC" id="2.1.1.193" evidence="3 12"/>
<dbReference type="Gene3D" id="2.40.240.20">
    <property type="entry name" value="Hypothetical PUA domain-like, domain 1"/>
    <property type="match status" value="1"/>
</dbReference>
<evidence type="ECO:0000256" key="5">
    <source>
        <dbReference type="ARBA" id="ARBA00022490"/>
    </source>
</evidence>
<evidence type="ECO:0000259" key="14">
    <source>
        <dbReference type="Pfam" id="PF20260"/>
    </source>
</evidence>
<keyword evidence="8 12" id="KW-0808">Transferase</keyword>
<keyword evidence="6 12" id="KW-0698">rRNA processing</keyword>
<dbReference type="CDD" id="cd18084">
    <property type="entry name" value="RsmE-like"/>
    <property type="match status" value="1"/>
</dbReference>
<evidence type="ECO:0000256" key="11">
    <source>
        <dbReference type="ARBA" id="ARBA00047944"/>
    </source>
</evidence>
<evidence type="ECO:0000259" key="13">
    <source>
        <dbReference type="Pfam" id="PF04452"/>
    </source>
</evidence>
<evidence type="ECO:0000313" key="15">
    <source>
        <dbReference type="EMBL" id="RNE58535.1"/>
    </source>
</evidence>
<dbReference type="OrthoDB" id="9808126at2"/>